<protein>
    <submittedName>
        <fullName evidence="11">Secreted protein (Por secretion system target)</fullName>
    </submittedName>
</protein>
<dbReference type="EMBL" id="QGHD01000001">
    <property type="protein sequence ID" value="PWL04126.1"/>
    <property type="molecule type" value="Genomic_DNA"/>
</dbReference>
<comment type="function">
    <text evidence="9">Involved in degradation of plant cell walls. Hydrolyzes the feruloyl-arabinose ester bond in arabinoxylans, and the feruloyl-galactose ester bond in pectin. Active against paranitrophenyl-acetate, methyl ferulate and wheat arabinoxylan.</text>
</comment>
<evidence type="ECO:0000256" key="7">
    <source>
        <dbReference type="ARBA" id="ARBA00023277"/>
    </source>
</evidence>
<dbReference type="RefSeq" id="WP_106197442.1">
    <property type="nucleotide sequence ID" value="NZ_JAXEIU010000019.1"/>
</dbReference>
<dbReference type="InterPro" id="IPR029058">
    <property type="entry name" value="AB_hydrolase_fold"/>
</dbReference>
<evidence type="ECO:0000256" key="6">
    <source>
        <dbReference type="ARBA" id="ARBA00022801"/>
    </source>
</evidence>
<comment type="similarity">
    <text evidence="2">Belongs to the faeC family.</text>
</comment>
<evidence type="ECO:0000256" key="1">
    <source>
        <dbReference type="ARBA" id="ARBA00004613"/>
    </source>
</evidence>
<accession>A0ABX5LPR1</accession>
<dbReference type="NCBIfam" id="TIGR04183">
    <property type="entry name" value="Por_Secre_tail"/>
    <property type="match status" value="1"/>
</dbReference>
<evidence type="ECO:0000256" key="10">
    <source>
        <dbReference type="SAM" id="SignalP"/>
    </source>
</evidence>
<evidence type="ECO:0000256" key="8">
    <source>
        <dbReference type="ARBA" id="ARBA00023326"/>
    </source>
</evidence>
<name>A0ABX5LPR1_9BACT</name>
<dbReference type="Gene3D" id="3.40.50.1820">
    <property type="entry name" value="alpha/beta hydrolase"/>
    <property type="match status" value="1"/>
</dbReference>
<dbReference type="SUPFAM" id="SSF53474">
    <property type="entry name" value="alpha/beta-Hydrolases"/>
    <property type="match status" value="1"/>
</dbReference>
<comment type="subcellular location">
    <subcellularLocation>
        <location evidence="1">Secreted</location>
    </subcellularLocation>
</comment>
<sequence length="481" mass="53627">MNLFRLAFPAIFSAAFASNAFSFTLEGDVKNKEGAKIAEASVELLQKGLQTKTDVSGHFKLSDEKETALISQKISANQWQVQNRMLFVEAPFSNSLQIRIFDLNGIELLSQRGTGAMTVDLQKLTPQAMYVAKISNGNSHEIFRFSPAVNSHGKSKSVENSSGKIFKKEAVFGDTLRIIAENFDTLQIPLANLDTTLELTLSEKAPAEEKFAFGWAKKNAPVPTRGCGKSWNRVKSGSYDFYWSQGKRTIRIDIPENYDNQKPYRLVFGMHCMGGWAGGVRDEGYYGLKPLDSEMTTIFVAPEGNGNQAPWAQPDYTLFDELLADLESNLCIDSSRVFIAGFSYGSMFTNGLSRNHQDVVRAVAVYETADVNIWLPEHSGKPIAWMGVLGLQDDLCKPEMGRSARNTALKYASAAGKDATKEQAEEYPGYGNHICYNYKDVDVRFPVRWCTQNGGHIWNHKDPGAQTTWVPVATWDFFTQF</sequence>
<evidence type="ECO:0000256" key="3">
    <source>
        <dbReference type="ARBA" id="ARBA00022525"/>
    </source>
</evidence>
<evidence type="ECO:0000313" key="12">
    <source>
        <dbReference type="Proteomes" id="UP000245523"/>
    </source>
</evidence>
<keyword evidence="12" id="KW-1185">Reference proteome</keyword>
<evidence type="ECO:0000256" key="5">
    <source>
        <dbReference type="ARBA" id="ARBA00022729"/>
    </source>
</evidence>
<keyword evidence="4" id="KW-0858">Xylan degradation</keyword>
<evidence type="ECO:0000313" key="11">
    <source>
        <dbReference type="EMBL" id="PWL04126.1"/>
    </source>
</evidence>
<dbReference type="PANTHER" id="PTHR38050">
    <property type="match status" value="1"/>
</dbReference>
<gene>
    <name evidence="11" type="ORF">B0H50_101138</name>
</gene>
<dbReference type="PANTHER" id="PTHR38050:SF1">
    <property type="entry name" value="FERULOYL ESTERASE C"/>
    <property type="match status" value="1"/>
</dbReference>
<keyword evidence="7" id="KW-0119">Carbohydrate metabolism</keyword>
<feature type="signal peptide" evidence="10">
    <location>
        <begin position="1"/>
        <end position="17"/>
    </location>
</feature>
<comment type="caution">
    <text evidence="11">The sequence shown here is derived from an EMBL/GenBank/DDBJ whole genome shotgun (WGS) entry which is preliminary data.</text>
</comment>
<feature type="chain" id="PRO_5046994816" evidence="10">
    <location>
        <begin position="18"/>
        <end position="481"/>
    </location>
</feature>
<proteinExistence type="inferred from homology"/>
<keyword evidence="3" id="KW-0964">Secreted</keyword>
<evidence type="ECO:0000256" key="2">
    <source>
        <dbReference type="ARBA" id="ARBA00010278"/>
    </source>
</evidence>
<keyword evidence="8" id="KW-0624">Polysaccharide degradation</keyword>
<reference evidence="11 12" key="1">
    <citation type="submission" date="2018-05" db="EMBL/GenBank/DDBJ databases">
        <title>Animal gut microbial communities from fecal samples from Wisconsin, USA.</title>
        <authorList>
            <person name="Neumann A."/>
        </authorList>
    </citation>
    <scope>NUCLEOTIDE SEQUENCE [LARGE SCALE GENOMIC DNA]</scope>
    <source>
        <strain evidence="11 12">UWS4</strain>
    </source>
</reference>
<keyword evidence="5 10" id="KW-0732">Signal</keyword>
<dbReference type="InterPro" id="IPR026444">
    <property type="entry name" value="Secre_tail"/>
</dbReference>
<evidence type="ECO:0000256" key="4">
    <source>
        <dbReference type="ARBA" id="ARBA00022651"/>
    </source>
</evidence>
<dbReference type="InterPro" id="IPR043595">
    <property type="entry name" value="FaeB/C/D"/>
</dbReference>
<organism evidence="11 12">
    <name type="scientific">Hallerella porci</name>
    <dbReference type="NCBI Taxonomy" id="1945871"/>
    <lineage>
        <taxon>Bacteria</taxon>
        <taxon>Pseudomonadati</taxon>
        <taxon>Fibrobacterota</taxon>
        <taxon>Fibrobacteria</taxon>
        <taxon>Fibrobacterales</taxon>
        <taxon>Fibrobacteraceae</taxon>
        <taxon>Hallerella</taxon>
    </lineage>
</organism>
<keyword evidence="6" id="KW-0378">Hydrolase</keyword>
<evidence type="ECO:0000256" key="9">
    <source>
        <dbReference type="ARBA" id="ARBA00025250"/>
    </source>
</evidence>
<dbReference type="Proteomes" id="UP000245523">
    <property type="component" value="Unassembled WGS sequence"/>
</dbReference>